<feature type="region of interest" description="Disordered" evidence="2">
    <location>
        <begin position="86"/>
        <end position="119"/>
    </location>
</feature>
<dbReference type="Pfam" id="PF01464">
    <property type="entry name" value="SLT"/>
    <property type="match status" value="1"/>
</dbReference>
<dbReference type="RefSeq" id="WP_377723107.1">
    <property type="nucleotide sequence ID" value="NZ_JBHSEW010000001.1"/>
</dbReference>
<comment type="similarity">
    <text evidence="1">Belongs to the transglycosylase Slt family.</text>
</comment>
<feature type="region of interest" description="Disordered" evidence="2">
    <location>
        <begin position="884"/>
        <end position="917"/>
    </location>
</feature>
<dbReference type="Gene3D" id="1.10.530.10">
    <property type="match status" value="1"/>
</dbReference>
<name>A0ABV9GU96_9BURK</name>
<gene>
    <name evidence="4" type="ORF">ACFO3A_00850</name>
</gene>
<proteinExistence type="inferred from homology"/>
<dbReference type="SUPFAM" id="SSF53955">
    <property type="entry name" value="Lysozyme-like"/>
    <property type="match status" value="1"/>
</dbReference>
<evidence type="ECO:0000256" key="1">
    <source>
        <dbReference type="ARBA" id="ARBA00007734"/>
    </source>
</evidence>
<evidence type="ECO:0000313" key="5">
    <source>
        <dbReference type="Proteomes" id="UP001595967"/>
    </source>
</evidence>
<comment type="caution">
    <text evidence="4">The sequence shown here is derived from an EMBL/GenBank/DDBJ whole genome shotgun (WGS) entry which is preliminary data.</text>
</comment>
<feature type="region of interest" description="Disordered" evidence="2">
    <location>
        <begin position="970"/>
        <end position="993"/>
    </location>
</feature>
<sequence>MALKHDAQGFLVGDPIDLSKAVADWAAIRDDVHAIRQAVLGIESAMNRASPEARASVPATPGRGAGLEEADPTVKAFNEVAQPMARDARQGADTAHAPQNPQATPARQALTGQPAQAARRERQIPVLLRAPAVPQTGGAGGNAARRDTESAAAVTRAVAELRATRQAVTRAPAQPMGRDSRGRFVRGAAAVRPAAGGGRGAGTGGPADGERDGQDESALRSLGDRIVGAFKESGAGLEEADPTVKAFNEVAQPMARGYELLTGGDSQKKQEGWLRRIYGSLTGFRKDEGLFNKVAAKRLKAIEEKPVAEAGGGGGLFGGLLGMLGGLLKRIPGVGALAAGAGGLLARGGGLLAGAGRMAAGAGRGLLGLGRGALRRIPIIGALLGGIGAATDIYNSETDDTLTRREKDQRTGKAVGGLAGTMGGMFAGAKLGAMVGAFAGPVGAAIGGAIGGAAGLFFGDQAGQIIGTTVGGWVSDLRDADIPGKIAAAWSATTEAVMSAWNATVEGVKKGWNSVVSGFTAVGDGIGKAWGGFVDAAKAGWESFTGLFASIFDALKSIPVVGPAIEAAQAAMEKAADAVGGVVTGAKEMAGAAATAIKEKAVELGTKAVEGVKSGVEYLGNNTTVGRGIKAAGQGAAALAEKAAPAAERAYNVTAAAAGSALEAIMPKGYRHKAMFDGIKGGDALTKYGSYTDEEAARIRELKTSGANTSANVAGGMSLEVQDKISAQAKKAGLDPVMMQKIAAMESGGNANAISSTGAIGIYQFTGQTASGVGIKNRFDVDQNIEGGMKLTRQNQAVLEKSGLPVTAENLYMMHQLGPKAAQEVIRGAAEGKTKEELSASTQQAMNLNYGANSRTAADYIATNKKALDDRYASVTKDAGGVQTSVAKAGSPSPAVAAASPAQSPAPAAKPGAMPEAPATPAVAQAVAPPSTPNYAGPAASAVVASVAVPPAPVAPAPAPVAEAPQVTVPMASNNSRPSPVVVAGGSDAGQDMRDRGIAHIATGGLSGRA</sequence>
<evidence type="ECO:0000313" key="4">
    <source>
        <dbReference type="EMBL" id="MFC4620766.1"/>
    </source>
</evidence>
<dbReference type="PROSITE" id="PS00922">
    <property type="entry name" value="TRANSGLYCOSYLASE"/>
    <property type="match status" value="1"/>
</dbReference>
<feature type="compositionally biased region" description="Polar residues" evidence="2">
    <location>
        <begin position="97"/>
        <end position="114"/>
    </location>
</feature>
<reference evidence="5" key="1">
    <citation type="journal article" date="2019" name="Int. J. Syst. Evol. Microbiol.">
        <title>The Global Catalogue of Microorganisms (GCM) 10K type strain sequencing project: providing services to taxonomists for standard genome sequencing and annotation.</title>
        <authorList>
            <consortium name="The Broad Institute Genomics Platform"/>
            <consortium name="The Broad Institute Genome Sequencing Center for Infectious Disease"/>
            <person name="Wu L."/>
            <person name="Ma J."/>
        </authorList>
    </citation>
    <scope>NUCLEOTIDE SEQUENCE [LARGE SCALE GENOMIC DNA]</scope>
    <source>
        <strain evidence="5">JCM 11650</strain>
    </source>
</reference>
<dbReference type="Proteomes" id="UP001595967">
    <property type="component" value="Unassembled WGS sequence"/>
</dbReference>
<feature type="region of interest" description="Disordered" evidence="2">
    <location>
        <begin position="192"/>
        <end position="216"/>
    </location>
</feature>
<dbReference type="InterPro" id="IPR000189">
    <property type="entry name" value="Transglyc_AS"/>
</dbReference>
<protein>
    <submittedName>
        <fullName evidence="4">Transglycosylase SLT domain-containing protein</fullName>
    </submittedName>
</protein>
<feature type="compositionally biased region" description="Gly residues" evidence="2">
    <location>
        <begin position="195"/>
        <end position="207"/>
    </location>
</feature>
<feature type="compositionally biased region" description="Low complexity" evidence="2">
    <location>
        <begin position="885"/>
        <end position="917"/>
    </location>
</feature>
<evidence type="ECO:0000259" key="3">
    <source>
        <dbReference type="Pfam" id="PF01464"/>
    </source>
</evidence>
<dbReference type="InterPro" id="IPR008258">
    <property type="entry name" value="Transglycosylase_SLT_dom_1"/>
</dbReference>
<accession>A0ABV9GU96</accession>
<evidence type="ECO:0000256" key="2">
    <source>
        <dbReference type="SAM" id="MobiDB-lite"/>
    </source>
</evidence>
<feature type="domain" description="Transglycosylase SLT" evidence="3">
    <location>
        <begin position="725"/>
        <end position="804"/>
    </location>
</feature>
<organism evidence="4 5">
    <name type="scientific">Comamonas nitrativorans</name>
    <dbReference type="NCBI Taxonomy" id="108437"/>
    <lineage>
        <taxon>Bacteria</taxon>
        <taxon>Pseudomonadati</taxon>
        <taxon>Pseudomonadota</taxon>
        <taxon>Betaproteobacteria</taxon>
        <taxon>Burkholderiales</taxon>
        <taxon>Comamonadaceae</taxon>
        <taxon>Comamonas</taxon>
    </lineage>
</organism>
<keyword evidence="5" id="KW-1185">Reference proteome</keyword>
<dbReference type="EMBL" id="JBHSEW010000001">
    <property type="protein sequence ID" value="MFC4620766.1"/>
    <property type="molecule type" value="Genomic_DNA"/>
</dbReference>
<dbReference type="InterPro" id="IPR023346">
    <property type="entry name" value="Lysozyme-like_dom_sf"/>
</dbReference>